<proteinExistence type="predicted"/>
<organism evidence="2 3">
    <name type="scientific">Fasciola gigantica</name>
    <name type="common">Giant liver fluke</name>
    <dbReference type="NCBI Taxonomy" id="46835"/>
    <lineage>
        <taxon>Eukaryota</taxon>
        <taxon>Metazoa</taxon>
        <taxon>Spiralia</taxon>
        <taxon>Lophotrochozoa</taxon>
        <taxon>Platyhelminthes</taxon>
        <taxon>Trematoda</taxon>
        <taxon>Digenea</taxon>
        <taxon>Plagiorchiida</taxon>
        <taxon>Echinostomata</taxon>
        <taxon>Echinostomatoidea</taxon>
        <taxon>Fasciolidae</taxon>
        <taxon>Fasciola</taxon>
    </lineage>
</organism>
<feature type="compositionally biased region" description="Polar residues" evidence="1">
    <location>
        <begin position="1"/>
        <end position="12"/>
    </location>
</feature>
<feature type="region of interest" description="Disordered" evidence="1">
    <location>
        <begin position="1"/>
        <end position="28"/>
    </location>
</feature>
<reference evidence="2 3" key="1">
    <citation type="submission" date="2019-04" db="EMBL/GenBank/DDBJ databases">
        <title>Annotation for the trematode Fasciola gigantica.</title>
        <authorList>
            <person name="Choi Y.-J."/>
        </authorList>
    </citation>
    <scope>NUCLEOTIDE SEQUENCE [LARGE SCALE GENOMIC DNA]</scope>
    <source>
        <strain evidence="2">Uganda_cow_1</strain>
    </source>
</reference>
<protein>
    <submittedName>
        <fullName evidence="2">Uncharacterized protein</fullName>
    </submittedName>
</protein>
<dbReference type="EMBL" id="SUNJ01015038">
    <property type="protein sequence ID" value="TPP56087.1"/>
    <property type="molecule type" value="Genomic_DNA"/>
</dbReference>
<dbReference type="Proteomes" id="UP000316759">
    <property type="component" value="Unassembled WGS sequence"/>
</dbReference>
<name>A0A504YEE2_FASGI</name>
<evidence type="ECO:0000313" key="2">
    <source>
        <dbReference type="EMBL" id="TPP56087.1"/>
    </source>
</evidence>
<accession>A0A504YEE2</accession>
<evidence type="ECO:0000313" key="3">
    <source>
        <dbReference type="Proteomes" id="UP000316759"/>
    </source>
</evidence>
<gene>
    <name evidence="2" type="ORF">FGIG_06047</name>
</gene>
<dbReference type="AlphaFoldDB" id="A0A504YEE2"/>
<keyword evidence="3" id="KW-1185">Reference proteome</keyword>
<comment type="caution">
    <text evidence="2">The sequence shown here is derived from an EMBL/GenBank/DDBJ whole genome shotgun (WGS) entry which is preliminary data.</text>
</comment>
<sequence>MPMMHSLTNNQPPAGRRKTEPHVHPFSLTKTDQGKIFPLRKPSGLDEGQIRSVIHAEDDKGLWCTDILRMEAERDLCIRLMLVTLVFQYAFMTRIRLGVPYE</sequence>
<evidence type="ECO:0000256" key="1">
    <source>
        <dbReference type="SAM" id="MobiDB-lite"/>
    </source>
</evidence>